<dbReference type="GO" id="GO:0016114">
    <property type="term" value="P:terpenoid biosynthetic process"/>
    <property type="evidence" value="ECO:0007669"/>
    <property type="project" value="InterPro"/>
</dbReference>
<dbReference type="Pfam" id="PF04551">
    <property type="entry name" value="GcpE"/>
    <property type="match status" value="1"/>
</dbReference>
<keyword evidence="6 7" id="KW-0414">Isoprene biosynthesis</keyword>
<dbReference type="InterPro" id="IPR058578">
    <property type="entry name" value="IspG_TIM"/>
</dbReference>
<dbReference type="Pfam" id="PF26540">
    <property type="entry name" value="GcpE_C"/>
    <property type="match status" value="1"/>
</dbReference>
<comment type="catalytic activity">
    <reaction evidence="7">
        <text>(2E)-4-hydroxy-3-methylbut-2-enyl diphosphate + oxidized [flavodoxin] + H2O + 2 H(+) = 2-C-methyl-D-erythritol 2,4-cyclic diphosphate + reduced [flavodoxin]</text>
        <dbReference type="Rhea" id="RHEA:43604"/>
        <dbReference type="Rhea" id="RHEA-COMP:10622"/>
        <dbReference type="Rhea" id="RHEA-COMP:10623"/>
        <dbReference type="ChEBI" id="CHEBI:15377"/>
        <dbReference type="ChEBI" id="CHEBI:15378"/>
        <dbReference type="ChEBI" id="CHEBI:57618"/>
        <dbReference type="ChEBI" id="CHEBI:58210"/>
        <dbReference type="ChEBI" id="CHEBI:58483"/>
        <dbReference type="ChEBI" id="CHEBI:128753"/>
        <dbReference type="EC" id="1.17.7.3"/>
    </reaction>
</comment>
<gene>
    <name evidence="7" type="primary">ispG</name>
    <name evidence="10" type="ORF">AMJ39_01555</name>
</gene>
<dbReference type="STRING" id="1703770.AMJ39_01555"/>
<proteinExistence type="inferred from homology"/>
<name>A0A0S7WVG1_UNCT6</name>
<dbReference type="Gene3D" id="3.30.413.10">
    <property type="entry name" value="Sulfite Reductase Hemoprotein, domain 1"/>
    <property type="match status" value="1"/>
</dbReference>
<evidence type="ECO:0000256" key="1">
    <source>
        <dbReference type="ARBA" id="ARBA00022485"/>
    </source>
</evidence>
<evidence type="ECO:0000256" key="5">
    <source>
        <dbReference type="ARBA" id="ARBA00023014"/>
    </source>
</evidence>
<accession>A0A0S7WVG1</accession>
<feature type="binding site" evidence="7">
    <location>
        <position position="297"/>
    </location>
    <ligand>
        <name>[4Fe-4S] cluster</name>
        <dbReference type="ChEBI" id="CHEBI:49883"/>
    </ligand>
</feature>
<evidence type="ECO:0000313" key="11">
    <source>
        <dbReference type="Proteomes" id="UP000052008"/>
    </source>
</evidence>
<dbReference type="InterPro" id="IPR011005">
    <property type="entry name" value="Dihydropteroate_synth-like_sf"/>
</dbReference>
<evidence type="ECO:0000256" key="2">
    <source>
        <dbReference type="ARBA" id="ARBA00022723"/>
    </source>
</evidence>
<dbReference type="SUPFAM" id="SSF56014">
    <property type="entry name" value="Nitrite and sulphite reductase 4Fe-4S domain-like"/>
    <property type="match status" value="1"/>
</dbReference>
<dbReference type="InterPro" id="IPR016425">
    <property type="entry name" value="IspG_bac"/>
</dbReference>
<feature type="binding site" evidence="7">
    <location>
        <position position="255"/>
    </location>
    <ligand>
        <name>[4Fe-4S] cluster</name>
        <dbReference type="ChEBI" id="CHEBI:49883"/>
    </ligand>
</feature>
<evidence type="ECO:0000313" key="10">
    <source>
        <dbReference type="EMBL" id="KPJ54166.1"/>
    </source>
</evidence>
<evidence type="ECO:0000259" key="8">
    <source>
        <dbReference type="Pfam" id="PF04551"/>
    </source>
</evidence>
<dbReference type="GO" id="GO:0005506">
    <property type="term" value="F:iron ion binding"/>
    <property type="evidence" value="ECO:0007669"/>
    <property type="project" value="InterPro"/>
</dbReference>
<keyword evidence="5 7" id="KW-0411">Iron-sulfur</keyword>
<feature type="domain" description="IspG C-terminal" evidence="9">
    <location>
        <begin position="252"/>
        <end position="338"/>
    </location>
</feature>
<comment type="caution">
    <text evidence="10">The sequence shown here is derived from an EMBL/GenBank/DDBJ whole genome shotgun (WGS) entry which is preliminary data.</text>
</comment>
<evidence type="ECO:0000256" key="3">
    <source>
        <dbReference type="ARBA" id="ARBA00023002"/>
    </source>
</evidence>
<feature type="binding site" evidence="7">
    <location>
        <position position="290"/>
    </location>
    <ligand>
        <name>[4Fe-4S] cluster</name>
        <dbReference type="ChEBI" id="CHEBI:49883"/>
    </ligand>
</feature>
<dbReference type="EC" id="1.17.7.3" evidence="7"/>
<dbReference type="Gene3D" id="3.20.20.20">
    <property type="entry name" value="Dihydropteroate synthase-like"/>
    <property type="match status" value="1"/>
</dbReference>
<dbReference type="PIRSF" id="PIRSF004640">
    <property type="entry name" value="IspG"/>
    <property type="match status" value="1"/>
</dbReference>
<dbReference type="PANTHER" id="PTHR30454">
    <property type="entry name" value="4-HYDROXY-3-METHYLBUT-2-EN-1-YL DIPHOSPHATE SYNTHASE"/>
    <property type="match status" value="1"/>
</dbReference>
<keyword evidence="2 7" id="KW-0479">Metal-binding</keyword>
<keyword evidence="3 7" id="KW-0560">Oxidoreductase</keyword>
<comment type="similarity">
    <text evidence="7">Belongs to the IspG family.</text>
</comment>
<dbReference type="InterPro" id="IPR045854">
    <property type="entry name" value="NO2/SO3_Rdtase_4Fe4S_sf"/>
</dbReference>
<keyword evidence="4 7" id="KW-0408">Iron</keyword>
<dbReference type="PANTHER" id="PTHR30454:SF0">
    <property type="entry name" value="4-HYDROXY-3-METHYLBUT-2-EN-1-YL DIPHOSPHATE SYNTHASE (FERREDOXIN), CHLOROPLASTIC"/>
    <property type="match status" value="1"/>
</dbReference>
<dbReference type="Proteomes" id="UP000052008">
    <property type="component" value="Unassembled WGS sequence"/>
</dbReference>
<evidence type="ECO:0000256" key="4">
    <source>
        <dbReference type="ARBA" id="ARBA00023004"/>
    </source>
</evidence>
<dbReference type="NCBIfam" id="NF001540">
    <property type="entry name" value="PRK00366.1"/>
    <property type="match status" value="1"/>
</dbReference>
<evidence type="ECO:0000256" key="6">
    <source>
        <dbReference type="ARBA" id="ARBA00023229"/>
    </source>
</evidence>
<dbReference type="NCBIfam" id="TIGR00612">
    <property type="entry name" value="ispG_gcpE"/>
    <property type="match status" value="1"/>
</dbReference>
<dbReference type="HAMAP" id="MF_00159">
    <property type="entry name" value="IspG"/>
    <property type="match status" value="1"/>
</dbReference>
<keyword evidence="1 7" id="KW-0004">4Fe-4S</keyword>
<organism evidence="10 11">
    <name type="scientific">candidate division TA06 bacterium DG_24</name>
    <dbReference type="NCBI Taxonomy" id="1703770"/>
    <lineage>
        <taxon>Bacteria</taxon>
        <taxon>Bacteria division TA06</taxon>
    </lineage>
</organism>
<dbReference type="InterPro" id="IPR058579">
    <property type="entry name" value="IspG_C"/>
</dbReference>
<comment type="function">
    <text evidence="7">Converts 2C-methyl-D-erythritol 2,4-cyclodiphosphate (ME-2,4cPP) into 1-hydroxy-2-methyl-2-(E)-butenyl 4-diphosphate.</text>
</comment>
<dbReference type="InterPro" id="IPR004588">
    <property type="entry name" value="IspG_bac-typ"/>
</dbReference>
<dbReference type="GO" id="GO:0051539">
    <property type="term" value="F:4 iron, 4 sulfur cluster binding"/>
    <property type="evidence" value="ECO:0007669"/>
    <property type="project" value="UniProtKB-UniRule"/>
</dbReference>
<protein>
    <recommendedName>
        <fullName evidence="7">4-hydroxy-3-methylbut-2-en-1-yl diphosphate synthase (flavodoxin)</fullName>
        <ecNumber evidence="7">1.17.7.3</ecNumber>
    </recommendedName>
    <alternativeName>
        <fullName evidence="7">1-hydroxy-2-methyl-2-(E)-butenyl 4-diphosphate synthase</fullName>
    </alternativeName>
</protein>
<dbReference type="GO" id="GO:0141197">
    <property type="term" value="F:4-hydroxy-3-methylbut-2-enyl-diphosphate synthase activity (flavodoxin)"/>
    <property type="evidence" value="ECO:0007669"/>
    <property type="project" value="UniProtKB-EC"/>
</dbReference>
<feature type="binding site" evidence="7">
    <location>
        <position position="258"/>
    </location>
    <ligand>
        <name>[4Fe-4S] cluster</name>
        <dbReference type="ChEBI" id="CHEBI:49883"/>
    </ligand>
</feature>
<evidence type="ECO:0000259" key="9">
    <source>
        <dbReference type="Pfam" id="PF26540"/>
    </source>
</evidence>
<dbReference type="GO" id="GO:0046429">
    <property type="term" value="F:4-hydroxy-3-methylbut-2-en-1-yl diphosphate synthase activity (ferredoxin)"/>
    <property type="evidence" value="ECO:0007669"/>
    <property type="project" value="UniProtKB-UniRule"/>
</dbReference>
<evidence type="ECO:0000256" key="7">
    <source>
        <dbReference type="HAMAP-Rule" id="MF_00159"/>
    </source>
</evidence>
<dbReference type="UniPathway" id="UPA00056">
    <property type="reaction ID" value="UER00096"/>
</dbReference>
<dbReference type="GO" id="GO:0019288">
    <property type="term" value="P:isopentenyl diphosphate biosynthetic process, methylerythritol 4-phosphate pathway"/>
    <property type="evidence" value="ECO:0007669"/>
    <property type="project" value="UniProtKB-UniRule"/>
</dbReference>
<dbReference type="FunFam" id="3.20.20.20:FF:000001">
    <property type="entry name" value="4-hydroxy-3-methylbut-2-en-1-yl diphosphate synthase (flavodoxin)"/>
    <property type="match status" value="1"/>
</dbReference>
<feature type="domain" description="IspG TIM-barrel" evidence="8">
    <location>
        <begin position="1"/>
        <end position="237"/>
    </location>
</feature>
<comment type="pathway">
    <text evidence="7">Isoprenoid biosynthesis; isopentenyl diphosphate biosynthesis via DXP pathway; isopentenyl diphosphate from 1-deoxy-D-xylulose 5-phosphate: step 5/6.</text>
</comment>
<dbReference type="SUPFAM" id="SSF51717">
    <property type="entry name" value="Dihydropteroate synthetase-like"/>
    <property type="match status" value="1"/>
</dbReference>
<dbReference type="PATRIC" id="fig|1703770.3.peg.352"/>
<dbReference type="EMBL" id="LIZS01000006">
    <property type="protein sequence ID" value="KPJ54166.1"/>
    <property type="molecule type" value="Genomic_DNA"/>
</dbReference>
<sequence length="345" mass="37118">MVGDVRVGGGAPVVVQSMTKTDTQDVEATVAQIQKLEDAGCEIVRVAVRDMDSCARLGEIKAAISIPLVADIHFDYRLALEAIRQGVDKLRLNPGNIGGPARVAEIVAGARESGIPIRIGVNAGSLEPDLLEQYGHPTAEAMVESAQRHVRLLEGLGFHEIVISLKGFDVPMTIDAYRRMSERVDYPLHIGITEAGLPPWGSIRSAVGLGILLAEGIGDTIRVSLTADPVEEVRAAYEILKSLNLREKGPIIISCPICGRCEVDIESMAARVIEELRSCDLPIRVAVMGCEVNGPGEAREADVGIAAGRNGGILFVRGKKIRRVDKDELLDALLSEVARLTRGRW</sequence>
<dbReference type="AlphaFoldDB" id="A0A0S7WVG1"/>
<reference evidence="10 11" key="1">
    <citation type="journal article" date="2015" name="Microbiome">
        <title>Genomic resolution of linkages in carbon, nitrogen, and sulfur cycling among widespread estuary sediment bacteria.</title>
        <authorList>
            <person name="Baker B.J."/>
            <person name="Lazar C.S."/>
            <person name="Teske A.P."/>
            <person name="Dick G.J."/>
        </authorList>
    </citation>
    <scope>NUCLEOTIDE SEQUENCE [LARGE SCALE GENOMIC DNA]</scope>
    <source>
        <strain evidence="10">DG_24</strain>
    </source>
</reference>
<comment type="cofactor">
    <cofactor evidence="7">
        <name>[4Fe-4S] cluster</name>
        <dbReference type="ChEBI" id="CHEBI:49883"/>
    </cofactor>
    <text evidence="7">Binds 1 [4Fe-4S] cluster.</text>
</comment>